<keyword evidence="2" id="KW-1185">Reference proteome</keyword>
<dbReference type="OrthoDB" id="3265815at2759"/>
<dbReference type="AlphaFoldDB" id="A0A166SB04"/>
<name>A0A166SB04_9AGAM</name>
<gene>
    <name evidence="1" type="ORF">FIBSPDRAFT_1038921</name>
</gene>
<accession>A0A166SB04</accession>
<reference evidence="1 2" key="1">
    <citation type="journal article" date="2016" name="Mol. Biol. Evol.">
        <title>Comparative Genomics of Early-Diverging Mushroom-Forming Fungi Provides Insights into the Origins of Lignocellulose Decay Capabilities.</title>
        <authorList>
            <person name="Nagy L.G."/>
            <person name="Riley R."/>
            <person name="Tritt A."/>
            <person name="Adam C."/>
            <person name="Daum C."/>
            <person name="Floudas D."/>
            <person name="Sun H."/>
            <person name="Yadav J.S."/>
            <person name="Pangilinan J."/>
            <person name="Larsson K.H."/>
            <person name="Matsuura K."/>
            <person name="Barry K."/>
            <person name="Labutti K."/>
            <person name="Kuo R."/>
            <person name="Ohm R.A."/>
            <person name="Bhattacharya S.S."/>
            <person name="Shirouzu T."/>
            <person name="Yoshinaga Y."/>
            <person name="Martin F.M."/>
            <person name="Grigoriev I.V."/>
            <person name="Hibbett D.S."/>
        </authorList>
    </citation>
    <scope>NUCLEOTIDE SEQUENCE [LARGE SCALE GENOMIC DNA]</scope>
    <source>
        <strain evidence="1 2">CBS 109695</strain>
    </source>
</reference>
<evidence type="ECO:0000313" key="2">
    <source>
        <dbReference type="Proteomes" id="UP000076532"/>
    </source>
</evidence>
<sequence length="225" mass="23654">MGAGTGCSAEDRAGVSRAWSLAAIGLAADAGTDLQESGIRAAFSPVAAPLACALCRGAVADRVDVLCARWALVPSNNRGSARSQIYLSSARVASIPIPGQEERAEMTARRVPYDEMGWMGLCWGLCDGFSSSSQGSGLGPQERIAIWSRGSVVLVPMRMAGIAGRDSRMLASASSREANAREHRSALLNTTALGRALRVTTSAPSRRLRTPHHCALCSTLYPRPA</sequence>
<evidence type="ECO:0000313" key="1">
    <source>
        <dbReference type="EMBL" id="KZP29237.1"/>
    </source>
</evidence>
<proteinExistence type="predicted"/>
<protein>
    <submittedName>
        <fullName evidence="1">Uncharacterized protein</fullName>
    </submittedName>
</protein>
<organism evidence="1 2">
    <name type="scientific">Athelia psychrophila</name>
    <dbReference type="NCBI Taxonomy" id="1759441"/>
    <lineage>
        <taxon>Eukaryota</taxon>
        <taxon>Fungi</taxon>
        <taxon>Dikarya</taxon>
        <taxon>Basidiomycota</taxon>
        <taxon>Agaricomycotina</taxon>
        <taxon>Agaricomycetes</taxon>
        <taxon>Agaricomycetidae</taxon>
        <taxon>Atheliales</taxon>
        <taxon>Atheliaceae</taxon>
        <taxon>Athelia</taxon>
    </lineage>
</organism>
<dbReference type="Proteomes" id="UP000076532">
    <property type="component" value="Unassembled WGS sequence"/>
</dbReference>
<dbReference type="EMBL" id="KV417499">
    <property type="protein sequence ID" value="KZP29237.1"/>
    <property type="molecule type" value="Genomic_DNA"/>
</dbReference>